<dbReference type="Gene3D" id="2.40.160.200">
    <property type="entry name" value="LURP1-related"/>
    <property type="match status" value="1"/>
</dbReference>
<reference evidence="1 2" key="1">
    <citation type="submission" date="2018-05" db="EMBL/GenBank/DDBJ databases">
        <title>Flavobacterium sp. MEBiC07310.</title>
        <authorList>
            <person name="Baek K."/>
        </authorList>
    </citation>
    <scope>NUCLEOTIDE SEQUENCE [LARGE SCALE GENOMIC DNA]</scope>
    <source>
        <strain evidence="1 2">MEBiC07310</strain>
    </source>
</reference>
<name>A0A2U8QZS8_9FLAO</name>
<dbReference type="InterPro" id="IPR005552">
    <property type="entry name" value="Scramblase"/>
</dbReference>
<dbReference type="PANTHER" id="PTHR23248">
    <property type="entry name" value="PHOSPHOLIPID SCRAMBLASE-RELATED"/>
    <property type="match status" value="1"/>
</dbReference>
<accession>A0A2U8QZS8</accession>
<evidence type="ECO:0000313" key="2">
    <source>
        <dbReference type="Proteomes" id="UP000245429"/>
    </source>
</evidence>
<dbReference type="GO" id="GO:0005886">
    <property type="term" value="C:plasma membrane"/>
    <property type="evidence" value="ECO:0007669"/>
    <property type="project" value="TreeGrafter"/>
</dbReference>
<dbReference type="GO" id="GO:0017128">
    <property type="term" value="F:phospholipid scramblase activity"/>
    <property type="evidence" value="ECO:0007669"/>
    <property type="project" value="InterPro"/>
</dbReference>
<proteinExistence type="predicted"/>
<keyword evidence="2" id="KW-1185">Reference proteome</keyword>
<dbReference type="InterPro" id="IPR025659">
    <property type="entry name" value="Tubby-like_C"/>
</dbReference>
<evidence type="ECO:0000313" key="1">
    <source>
        <dbReference type="EMBL" id="AWM15325.1"/>
    </source>
</evidence>
<sequence length="196" mass="22890">MAAVLNKNLFLIKEHIGIFKASNNFDIFDLENGKMIMTCREPNLGFFTKLFRFTDYKRMTPFEIEIKDEHQNILMVIKRGITLFRSDVEVFDVKNQLLGIFKQKIFSVGGKFEVFDKHDRPLCTLKGKWTGWDFSFLDKNNAEIAHVSKKWAGIGKEFFTSADNYVIEIRDRVAENDPIRYLIIATVMCIDMVLKE</sequence>
<dbReference type="EMBL" id="CP029463">
    <property type="protein sequence ID" value="AWM15325.1"/>
    <property type="molecule type" value="Genomic_DNA"/>
</dbReference>
<organism evidence="1 2">
    <name type="scientific">Flavobacterium sediminis</name>
    <dbReference type="NCBI Taxonomy" id="2201181"/>
    <lineage>
        <taxon>Bacteria</taxon>
        <taxon>Pseudomonadati</taxon>
        <taxon>Bacteroidota</taxon>
        <taxon>Flavobacteriia</taxon>
        <taxon>Flavobacteriales</taxon>
        <taxon>Flavobacteriaceae</taxon>
        <taxon>Flavobacterium</taxon>
    </lineage>
</organism>
<dbReference type="SUPFAM" id="SSF54518">
    <property type="entry name" value="Tubby C-terminal domain-like"/>
    <property type="match status" value="1"/>
</dbReference>
<dbReference type="OrthoDB" id="652307at2"/>
<dbReference type="PANTHER" id="PTHR23248:SF9">
    <property type="entry name" value="PHOSPHOLIPID SCRAMBLASE"/>
    <property type="match status" value="1"/>
</dbReference>
<dbReference type="InterPro" id="IPR038595">
    <property type="entry name" value="LOR_sf"/>
</dbReference>
<dbReference type="Proteomes" id="UP000245429">
    <property type="component" value="Chromosome"/>
</dbReference>
<dbReference type="AlphaFoldDB" id="A0A2U8QZS8"/>
<dbReference type="KEGG" id="fse:DI487_10665"/>
<gene>
    <name evidence="1" type="ORF">DI487_10665</name>
</gene>
<dbReference type="Pfam" id="PF03803">
    <property type="entry name" value="Scramblase"/>
    <property type="match status" value="1"/>
</dbReference>
<protein>
    <submittedName>
        <fullName evidence="1">RNAase</fullName>
    </submittedName>
</protein>